<protein>
    <recommendedName>
        <fullName evidence="2">Curli production assembly/transport component CsgE</fullName>
    </recommendedName>
</protein>
<keyword evidence="3 4" id="KW-0732">Signal</keyword>
<dbReference type="InterPro" id="IPR018900">
    <property type="entry name" value="Curli_CsgE"/>
</dbReference>
<evidence type="ECO:0000313" key="6">
    <source>
        <dbReference type="Proteomes" id="UP001330482"/>
    </source>
</evidence>
<dbReference type="Pfam" id="PF10627">
    <property type="entry name" value="CsgE"/>
    <property type="match status" value="1"/>
</dbReference>
<organism evidence="5 6">
    <name type="scientific">Enterobacter wuhouensis</name>
    <dbReference type="NCBI Taxonomy" id="2529381"/>
    <lineage>
        <taxon>Bacteria</taxon>
        <taxon>Pseudomonadati</taxon>
        <taxon>Pseudomonadota</taxon>
        <taxon>Gammaproteobacteria</taxon>
        <taxon>Enterobacterales</taxon>
        <taxon>Enterobacteriaceae</taxon>
        <taxon>Enterobacter</taxon>
    </lineage>
</organism>
<proteinExistence type="predicted"/>
<evidence type="ECO:0000313" key="5">
    <source>
        <dbReference type="EMBL" id="WRW33149.1"/>
    </source>
</evidence>
<feature type="signal peptide" evidence="4">
    <location>
        <begin position="1"/>
        <end position="22"/>
    </location>
</feature>
<name>A0ABZ1DLH8_9ENTR</name>
<feature type="chain" id="PRO_5046684750" description="Curli production assembly/transport component CsgE" evidence="4">
    <location>
        <begin position="23"/>
        <end position="129"/>
    </location>
</feature>
<dbReference type="Proteomes" id="UP001330482">
    <property type="component" value="Chromosome"/>
</dbReference>
<comment type="function">
    <text evidence="1">May be involved in the biogenesis of curli organelles.</text>
</comment>
<evidence type="ECO:0000256" key="1">
    <source>
        <dbReference type="ARBA" id="ARBA00003989"/>
    </source>
</evidence>
<keyword evidence="6" id="KW-1185">Reference proteome</keyword>
<sequence>MKRTLSWIAAAGILLAAGNVQAVEVEVPGLLTDHTVSSIGHSFYRAFSDKWDSTYTGNLTINERPSARWGSWITITANSDVIYQTFLFPTKLDFEKNVDQALALTEDAINRLQIDKALLSTSDLAKDEF</sequence>
<gene>
    <name evidence="5" type="primary">csgE</name>
    <name evidence="5" type="ORF">VPX56_08610</name>
</gene>
<dbReference type="RefSeq" id="WP_326471121.1">
    <property type="nucleotide sequence ID" value="NZ_CP142124.1"/>
</dbReference>
<evidence type="ECO:0000256" key="3">
    <source>
        <dbReference type="ARBA" id="ARBA00022729"/>
    </source>
</evidence>
<reference evidence="5 6" key="1">
    <citation type="submission" date="2024-01" db="EMBL/GenBank/DDBJ databases">
        <title>AV1 has a protective and therapeutic effect against plant viruses.</title>
        <authorList>
            <person name="Wang F."/>
        </authorList>
    </citation>
    <scope>NUCLEOTIDE SEQUENCE [LARGE SCALE GENOMIC DNA]</scope>
    <source>
        <strain evidence="5 6">AV1</strain>
    </source>
</reference>
<evidence type="ECO:0000256" key="4">
    <source>
        <dbReference type="SAM" id="SignalP"/>
    </source>
</evidence>
<dbReference type="NCBIfam" id="NF007701">
    <property type="entry name" value="PRK10386.1"/>
    <property type="match status" value="1"/>
</dbReference>
<accession>A0ABZ1DLH8</accession>
<dbReference type="EMBL" id="CP142124">
    <property type="protein sequence ID" value="WRW33149.1"/>
    <property type="molecule type" value="Genomic_DNA"/>
</dbReference>
<evidence type="ECO:0000256" key="2">
    <source>
        <dbReference type="ARBA" id="ARBA00014024"/>
    </source>
</evidence>